<evidence type="ECO:0000313" key="3">
    <source>
        <dbReference type="EnsemblPlants" id="PGSC0003DMT400092793"/>
    </source>
</evidence>
<evidence type="ECO:0000313" key="4">
    <source>
        <dbReference type="Proteomes" id="UP000011115"/>
    </source>
</evidence>
<dbReference type="GO" id="GO:0000467">
    <property type="term" value="P:exonucleolytic trimming to generate mature 3'-end of 5.8S rRNA from tricistronic rRNA transcript (SSU-rRNA, 5.8S rRNA, LSU-rRNA)"/>
    <property type="evidence" value="ECO:0000318"/>
    <property type="project" value="GO_Central"/>
</dbReference>
<dbReference type="InterPro" id="IPR049469">
    <property type="entry name" value="RRP40_KH-I"/>
</dbReference>
<dbReference type="EnsemblPlants" id="PGSC0003DMT400092793">
    <property type="protein sequence ID" value="PGSC0003DMT400092793"/>
    <property type="gene ID" value="PGSC0003DMG400042364"/>
</dbReference>
<dbReference type="GO" id="GO:0003723">
    <property type="term" value="F:RNA binding"/>
    <property type="evidence" value="ECO:0000318"/>
    <property type="project" value="GO_Central"/>
</dbReference>
<dbReference type="SMR" id="M1DQJ6"/>
<keyword evidence="4" id="KW-1185">Reference proteome</keyword>
<dbReference type="InParanoid" id="M1DQJ6"/>
<dbReference type="PANTHER" id="PTHR21321">
    <property type="entry name" value="PNAS-3 RELATED"/>
    <property type="match status" value="1"/>
</dbReference>
<dbReference type="GO" id="GO:0000176">
    <property type="term" value="C:nuclear exosome (RNase complex)"/>
    <property type="evidence" value="ECO:0000318"/>
    <property type="project" value="GO_Central"/>
</dbReference>
<reference evidence="4" key="1">
    <citation type="journal article" date="2011" name="Nature">
        <title>Genome sequence and analysis of the tuber crop potato.</title>
        <authorList>
            <consortium name="The Potato Genome Sequencing Consortium"/>
        </authorList>
    </citation>
    <scope>NUCLEOTIDE SEQUENCE [LARGE SCALE GENOMIC DNA]</scope>
    <source>
        <strain evidence="4">cv. DM1-3 516 R44</strain>
    </source>
</reference>
<dbReference type="SUPFAM" id="SSF54791">
    <property type="entry name" value="Eukaryotic type KH-domain (KH-domain type I)"/>
    <property type="match status" value="1"/>
</dbReference>
<sequence>MLPLLTPCFCFCKFSCPVFEAVPIATANSYQLSIFLLNHFKSWVRLCLFIPNNFPFTPDNPGILHATTSHDLHLSCIDASGKGAKFGPLKDGYMFESSIDLSRVLLRSPTCPVLQCLRKKVAFQITVGLNGRVWVNGEQKSSIIVVANAIMNS</sequence>
<dbReference type="InterPro" id="IPR004088">
    <property type="entry name" value="KH_dom_type_1"/>
</dbReference>
<comment type="subcellular location">
    <subcellularLocation>
        <location evidence="1">Nucleus</location>
    </subcellularLocation>
</comment>
<dbReference type="AlphaFoldDB" id="M1DQJ6"/>
<dbReference type="GO" id="GO:0071034">
    <property type="term" value="P:CUT catabolic process"/>
    <property type="evidence" value="ECO:0000318"/>
    <property type="project" value="GO_Central"/>
</dbReference>
<feature type="domain" description="K Homology" evidence="2">
    <location>
        <begin position="92"/>
        <end position="140"/>
    </location>
</feature>
<name>M1DQJ6_SOLTU</name>
<dbReference type="InterPro" id="IPR036612">
    <property type="entry name" value="KH_dom_type_1_sf"/>
</dbReference>
<dbReference type="STRING" id="4113.M1DQJ6"/>
<dbReference type="PaxDb" id="4113-PGSC0003DMT400092793"/>
<dbReference type="Gramene" id="PGSC0003DMT400092793">
    <property type="protein sequence ID" value="PGSC0003DMT400092793"/>
    <property type="gene ID" value="PGSC0003DMG400042364"/>
</dbReference>
<dbReference type="GO" id="GO:0071051">
    <property type="term" value="P:poly(A)-dependent snoRNA 3'-end processing"/>
    <property type="evidence" value="ECO:0000318"/>
    <property type="project" value="GO_Central"/>
</dbReference>
<proteinExistence type="predicted"/>
<dbReference type="GO" id="GO:0071035">
    <property type="term" value="P:nuclear polyadenylation-dependent rRNA catabolic process"/>
    <property type="evidence" value="ECO:0000318"/>
    <property type="project" value="GO_Central"/>
</dbReference>
<evidence type="ECO:0000259" key="2">
    <source>
        <dbReference type="Pfam" id="PF15985"/>
    </source>
</evidence>
<protein>
    <submittedName>
        <fullName evidence="3">Exosome complex exonuclease RRP40</fullName>
    </submittedName>
</protein>
<accession>M1DQJ6</accession>
<dbReference type="GO" id="GO:0034475">
    <property type="term" value="P:U4 snRNA 3'-end processing"/>
    <property type="evidence" value="ECO:0000318"/>
    <property type="project" value="GO_Central"/>
</dbReference>
<dbReference type="Pfam" id="PF15985">
    <property type="entry name" value="KH_6"/>
    <property type="match status" value="1"/>
</dbReference>
<dbReference type="Proteomes" id="UP000011115">
    <property type="component" value="Unassembled WGS sequence"/>
</dbReference>
<dbReference type="GO" id="GO:0071038">
    <property type="term" value="P:TRAMP-dependent tRNA surveillance pathway"/>
    <property type="evidence" value="ECO:0000318"/>
    <property type="project" value="GO_Central"/>
</dbReference>
<dbReference type="PANTHER" id="PTHR21321:SF1">
    <property type="entry name" value="EXOSOME COMPLEX COMPONENT RRP40"/>
    <property type="match status" value="1"/>
</dbReference>
<dbReference type="GO" id="GO:0000177">
    <property type="term" value="C:cytoplasmic exosome (RNase complex)"/>
    <property type="evidence" value="ECO:0000318"/>
    <property type="project" value="GO_Central"/>
</dbReference>
<dbReference type="CDD" id="cd22526">
    <property type="entry name" value="KH-I_Rrp40"/>
    <property type="match status" value="1"/>
</dbReference>
<dbReference type="InterPro" id="IPR026699">
    <property type="entry name" value="Exosome_RNA_bind1/RRP40/RRP4"/>
</dbReference>
<dbReference type="Gene3D" id="3.30.1370.10">
    <property type="entry name" value="K Homology domain, type 1"/>
    <property type="match status" value="1"/>
</dbReference>
<reference evidence="3" key="2">
    <citation type="submission" date="2015-06" db="UniProtKB">
        <authorList>
            <consortium name="EnsemblPlants"/>
        </authorList>
    </citation>
    <scope>IDENTIFICATION</scope>
    <source>
        <strain evidence="3">DM1-3 516 R44</strain>
    </source>
</reference>
<dbReference type="FunFam" id="3.30.1370.10:FF:000038">
    <property type="entry name" value="exosome complex component RRP40"/>
    <property type="match status" value="1"/>
</dbReference>
<dbReference type="GO" id="GO:0000956">
    <property type="term" value="P:nuclear-transcribed mRNA catabolic process"/>
    <property type="evidence" value="ECO:0000318"/>
    <property type="project" value="GO_Central"/>
</dbReference>
<dbReference type="HOGENOM" id="CLU_1716447_0_0_1"/>
<evidence type="ECO:0000256" key="1">
    <source>
        <dbReference type="ARBA" id="ARBA00004123"/>
    </source>
</evidence>
<organism evidence="3 4">
    <name type="scientific">Solanum tuberosum</name>
    <name type="common">Potato</name>
    <dbReference type="NCBI Taxonomy" id="4113"/>
    <lineage>
        <taxon>Eukaryota</taxon>
        <taxon>Viridiplantae</taxon>
        <taxon>Streptophyta</taxon>
        <taxon>Embryophyta</taxon>
        <taxon>Tracheophyta</taxon>
        <taxon>Spermatophyta</taxon>
        <taxon>Magnoliopsida</taxon>
        <taxon>eudicotyledons</taxon>
        <taxon>Gunneridae</taxon>
        <taxon>Pentapetalae</taxon>
        <taxon>asterids</taxon>
        <taxon>lamiids</taxon>
        <taxon>Solanales</taxon>
        <taxon>Solanaceae</taxon>
        <taxon>Solanoideae</taxon>
        <taxon>Solaneae</taxon>
        <taxon>Solanum</taxon>
    </lineage>
</organism>
<dbReference type="eggNOG" id="KOG1004">
    <property type="taxonomic scope" value="Eukaryota"/>
</dbReference>